<comment type="caution">
    <text evidence="2">The sequence shown here is derived from an EMBL/GenBank/DDBJ whole genome shotgun (WGS) entry which is preliminary data.</text>
</comment>
<protein>
    <submittedName>
        <fullName evidence="2">Jerky-like protein-like</fullName>
    </submittedName>
</protein>
<dbReference type="Proteomes" id="UP000055024">
    <property type="component" value="Unassembled WGS sequence"/>
</dbReference>
<dbReference type="EMBL" id="JYDP01000218">
    <property type="protein sequence ID" value="KRZ02734.1"/>
    <property type="molecule type" value="Genomic_DNA"/>
</dbReference>
<dbReference type="Pfam" id="PF03184">
    <property type="entry name" value="DDE_1"/>
    <property type="match status" value="1"/>
</dbReference>
<sequence>MSTTRKRKPLKSCKGRVTLLCCSNATSSDRLQLLFVKKSKRTQSIIAVQKLPVVYDYQPKAWMAGDLFSRCPAAMMRYLFLTLKYTSRRQKKSGKMLLIIDNAPCHLSSELIDRENGLLKVVFPLNILSLVQPIYQTVINKYRKELLRRTVLSNLVRNTNLKHCCYMIAQAGNSISGSTLRVSRNKILGYNEECVIQSTDCT</sequence>
<dbReference type="GO" id="GO:0005634">
    <property type="term" value="C:nucleus"/>
    <property type="evidence" value="ECO:0007669"/>
    <property type="project" value="TreeGrafter"/>
</dbReference>
<dbReference type="InterPro" id="IPR004875">
    <property type="entry name" value="DDE_SF_endonuclease_dom"/>
</dbReference>
<evidence type="ECO:0000313" key="2">
    <source>
        <dbReference type="EMBL" id="KRZ02734.1"/>
    </source>
</evidence>
<reference evidence="2 3" key="1">
    <citation type="submission" date="2015-01" db="EMBL/GenBank/DDBJ databases">
        <title>Evolution of Trichinella species and genotypes.</title>
        <authorList>
            <person name="Korhonen P.K."/>
            <person name="Edoardo P."/>
            <person name="Giuseppe L.R."/>
            <person name="Gasser R.B."/>
        </authorList>
    </citation>
    <scope>NUCLEOTIDE SEQUENCE [LARGE SCALE GENOMIC DNA]</scope>
    <source>
        <strain evidence="2">ISS1029</strain>
    </source>
</reference>
<dbReference type="OrthoDB" id="8111264at2759"/>
<dbReference type="PANTHER" id="PTHR19303:SF73">
    <property type="entry name" value="PROTEIN PDC2"/>
    <property type="match status" value="1"/>
</dbReference>
<dbReference type="AlphaFoldDB" id="A0A0V1GWP9"/>
<feature type="domain" description="DDE-1" evidence="1">
    <location>
        <begin position="15"/>
        <end position="162"/>
    </location>
</feature>
<gene>
    <name evidence="2" type="primary">JRKL</name>
    <name evidence="2" type="ORF">T11_7829</name>
</gene>
<dbReference type="PANTHER" id="PTHR19303">
    <property type="entry name" value="TRANSPOSON"/>
    <property type="match status" value="1"/>
</dbReference>
<proteinExistence type="predicted"/>
<dbReference type="InterPro" id="IPR050863">
    <property type="entry name" value="CenT-Element_Derived"/>
</dbReference>
<accession>A0A0V1GWP9</accession>
<evidence type="ECO:0000259" key="1">
    <source>
        <dbReference type="Pfam" id="PF03184"/>
    </source>
</evidence>
<keyword evidence="3" id="KW-1185">Reference proteome</keyword>
<organism evidence="2 3">
    <name type="scientific">Trichinella zimbabwensis</name>
    <dbReference type="NCBI Taxonomy" id="268475"/>
    <lineage>
        <taxon>Eukaryota</taxon>
        <taxon>Metazoa</taxon>
        <taxon>Ecdysozoa</taxon>
        <taxon>Nematoda</taxon>
        <taxon>Enoplea</taxon>
        <taxon>Dorylaimia</taxon>
        <taxon>Trichinellida</taxon>
        <taxon>Trichinellidae</taxon>
        <taxon>Trichinella</taxon>
    </lineage>
</organism>
<name>A0A0V1GWP9_9BILA</name>
<evidence type="ECO:0000313" key="3">
    <source>
        <dbReference type="Proteomes" id="UP000055024"/>
    </source>
</evidence>
<dbReference type="GO" id="GO:0003677">
    <property type="term" value="F:DNA binding"/>
    <property type="evidence" value="ECO:0007669"/>
    <property type="project" value="TreeGrafter"/>
</dbReference>